<dbReference type="EMBL" id="CP006646">
    <property type="protein sequence ID" value="AGT36196.1"/>
    <property type="molecule type" value="Genomic_DNA"/>
</dbReference>
<dbReference type="GO" id="GO:0016779">
    <property type="term" value="F:nucleotidyltransferase activity"/>
    <property type="evidence" value="ECO:0007669"/>
    <property type="project" value="InterPro"/>
</dbReference>
<reference evidence="2 3" key="1">
    <citation type="journal article" date="2013" name="Genome Announc.">
        <title>Complete Genomic Sequence of 'Thermofilum adornatus' Strain 1910bT, a Hyperthermophilic Anaerobic Organotrophic Crenarchaeon.</title>
        <authorList>
            <person name="Dominova I.N."/>
            <person name="Kublanov I.V."/>
            <person name="Podosokorskaya O.A."/>
            <person name="Derbikova K.S."/>
            <person name="Patrushev M.V."/>
            <person name="Toshchakov S.V."/>
        </authorList>
    </citation>
    <scope>NUCLEOTIDE SEQUENCE [LARGE SCALE GENOMIC DNA]</scope>
    <source>
        <strain evidence="3">1910b</strain>
    </source>
</reference>
<dbReference type="InterPro" id="IPR002934">
    <property type="entry name" value="Polymerase_NTP_transf_dom"/>
</dbReference>
<organism evidence="2 3">
    <name type="scientific">Thermofilum adornatum</name>
    <dbReference type="NCBI Taxonomy" id="1365176"/>
    <lineage>
        <taxon>Archaea</taxon>
        <taxon>Thermoproteota</taxon>
        <taxon>Thermoprotei</taxon>
        <taxon>Thermofilales</taxon>
        <taxon>Thermofilaceae</taxon>
        <taxon>Thermofilum</taxon>
    </lineage>
</organism>
<dbReference type="Proteomes" id="UP000015543">
    <property type="component" value="Chromosome"/>
</dbReference>
<dbReference type="AlphaFoldDB" id="S5ZNR9"/>
<dbReference type="CDD" id="cd05403">
    <property type="entry name" value="NT_KNTase_like"/>
    <property type="match status" value="1"/>
</dbReference>
<dbReference type="InterPro" id="IPR043519">
    <property type="entry name" value="NT_sf"/>
</dbReference>
<name>S5ZNR9_9CREN</name>
<evidence type="ECO:0000313" key="3">
    <source>
        <dbReference type="Proteomes" id="UP000015543"/>
    </source>
</evidence>
<gene>
    <name evidence="2" type="ORF">N186_09300</name>
</gene>
<dbReference type="HOGENOM" id="CLU_2067941_0_0_2"/>
<keyword evidence="3" id="KW-1185">Reference proteome</keyword>
<dbReference type="OrthoDB" id="40412at2157"/>
<protein>
    <recommendedName>
        <fullName evidence="1">Polymerase nucleotidyl transferase domain-containing protein</fullName>
    </recommendedName>
</protein>
<proteinExistence type="predicted"/>
<dbReference type="SUPFAM" id="SSF81301">
    <property type="entry name" value="Nucleotidyltransferase"/>
    <property type="match status" value="1"/>
</dbReference>
<dbReference type="Gene3D" id="3.30.460.10">
    <property type="entry name" value="Beta Polymerase, domain 2"/>
    <property type="match status" value="1"/>
</dbReference>
<accession>S5ZNR9</accession>
<dbReference type="Pfam" id="PF01909">
    <property type="entry name" value="NTP_transf_2"/>
    <property type="match status" value="1"/>
</dbReference>
<dbReference type="KEGG" id="thb:N186_09300"/>
<dbReference type="RefSeq" id="WP_020963503.1">
    <property type="nucleotide sequence ID" value="NC_022093.1"/>
</dbReference>
<dbReference type="PATRIC" id="fig|1365176.7.peg.1844"/>
<dbReference type="eggNOG" id="arCOG01205">
    <property type="taxonomic scope" value="Archaea"/>
</dbReference>
<dbReference type="PANTHER" id="PTHR37030:SF3">
    <property type="entry name" value="POLYMERASE NUCLEOTIDYL TRANSFERASE DOMAIN-CONTAINING PROTEIN"/>
    <property type="match status" value="1"/>
</dbReference>
<dbReference type="GeneID" id="16574502"/>
<feature type="domain" description="Polymerase nucleotidyl transferase" evidence="1">
    <location>
        <begin position="28"/>
        <end position="76"/>
    </location>
</feature>
<dbReference type="PANTHER" id="PTHR37030">
    <property type="entry name" value="NUCLEOTIDYLTRANSFERASE"/>
    <property type="match status" value="1"/>
</dbReference>
<sequence>MSFPREDLAIEIQTWKLRELLKWRDYLEILVEAVKTVFGKGAEVYVFGSAVEGKLTVDSDVDIAIVLEEPPRTSREKIQATEQAMEIDGGEGRAMVVPLRDTPAYKGGALTPGRSKAG</sequence>
<evidence type="ECO:0000259" key="1">
    <source>
        <dbReference type="Pfam" id="PF01909"/>
    </source>
</evidence>
<evidence type="ECO:0000313" key="2">
    <source>
        <dbReference type="EMBL" id="AGT36196.1"/>
    </source>
</evidence>